<reference evidence="2 3" key="1">
    <citation type="submission" date="2020-12" db="EMBL/GenBank/DDBJ databases">
        <title>Sulforoseuscoccus oceanibium gen. nov., sp. nov., a representative of the phylum Verrucomicrobia with special cytoplasmic membrane, and proposal of Sulforoseuscoccusaceae fam. nov.</title>
        <authorList>
            <person name="Xi F."/>
        </authorList>
    </citation>
    <scope>NUCLEOTIDE SEQUENCE [LARGE SCALE GENOMIC DNA]</scope>
    <source>
        <strain evidence="2 3">T37</strain>
    </source>
</reference>
<dbReference type="KEGG" id="soa:G3M56_010625"/>
<organism evidence="2 3">
    <name type="scientific">Sulfuriroseicoccus oceanibius</name>
    <dbReference type="NCBI Taxonomy" id="2707525"/>
    <lineage>
        <taxon>Bacteria</taxon>
        <taxon>Pseudomonadati</taxon>
        <taxon>Verrucomicrobiota</taxon>
        <taxon>Verrucomicrobiia</taxon>
        <taxon>Verrucomicrobiales</taxon>
        <taxon>Verrucomicrobiaceae</taxon>
        <taxon>Sulfuriroseicoccus</taxon>
    </lineage>
</organism>
<evidence type="ECO:0000313" key="3">
    <source>
        <dbReference type="Proteomes" id="UP000475117"/>
    </source>
</evidence>
<dbReference type="Proteomes" id="UP000475117">
    <property type="component" value="Chromosome"/>
</dbReference>
<dbReference type="PANTHER" id="PTHR38034">
    <property type="entry name" value="INNER MEMBRANE PROTEIN YPJD"/>
    <property type="match status" value="1"/>
</dbReference>
<gene>
    <name evidence="2" type="primary">ccsA</name>
    <name evidence="2" type="ORF">G3M56_010625</name>
</gene>
<sequence>MTLDQIILLASTVLFAGHFMVVLRTVRADRPWDTKRGLLVVGIGCAVQLLLLWYRGEAHGRCPITNSGEVLVFLAWSMVVWYLLFGSSYRLSLLGMCTMPLVVLLQGVALVPGVYQPLPEERVETVNAVVELHAATAILGYGAFGLAAVASGMFVFQNWHLKRRRTSKAVFALPPITRLFDALIRLVTIGVVLLGASLSVSLLAMEQAGGVKAAIGWLVLGAFAILLVLRKVFHLSQKNVAWVVLLVFSLAAGTIGFMTS</sequence>
<dbReference type="InterPro" id="IPR002541">
    <property type="entry name" value="Cyt_c_assembly"/>
</dbReference>
<dbReference type="PANTHER" id="PTHR38034:SF1">
    <property type="entry name" value="INNER MEMBRANE PROTEIN YPJD"/>
    <property type="match status" value="1"/>
</dbReference>
<keyword evidence="3" id="KW-1185">Reference proteome</keyword>
<evidence type="ECO:0000259" key="1">
    <source>
        <dbReference type="Pfam" id="PF01578"/>
    </source>
</evidence>
<dbReference type="AlphaFoldDB" id="A0A6B3L919"/>
<dbReference type="GO" id="GO:0020037">
    <property type="term" value="F:heme binding"/>
    <property type="evidence" value="ECO:0007669"/>
    <property type="project" value="InterPro"/>
</dbReference>
<dbReference type="InterPro" id="IPR052372">
    <property type="entry name" value="YpjD/HemX"/>
</dbReference>
<dbReference type="EMBL" id="CP066776">
    <property type="protein sequence ID" value="QQL44336.1"/>
    <property type="molecule type" value="Genomic_DNA"/>
</dbReference>
<protein>
    <submittedName>
        <fullName evidence="2">Cytochrome c biogenesis protein CcsA</fullName>
    </submittedName>
</protein>
<dbReference type="RefSeq" id="WP_164362154.1">
    <property type="nucleotide sequence ID" value="NZ_CP066776.1"/>
</dbReference>
<feature type="domain" description="Cytochrome c assembly protein" evidence="1">
    <location>
        <begin position="69"/>
        <end position="199"/>
    </location>
</feature>
<name>A0A6B3L919_9BACT</name>
<dbReference type="GO" id="GO:0017004">
    <property type="term" value="P:cytochrome complex assembly"/>
    <property type="evidence" value="ECO:0007669"/>
    <property type="project" value="InterPro"/>
</dbReference>
<proteinExistence type="predicted"/>
<evidence type="ECO:0000313" key="2">
    <source>
        <dbReference type="EMBL" id="QQL44336.1"/>
    </source>
</evidence>
<dbReference type="Pfam" id="PF01578">
    <property type="entry name" value="Cytochrom_C_asm"/>
    <property type="match status" value="1"/>
</dbReference>
<accession>A0A6B3L919</accession>